<proteinExistence type="predicted"/>
<dbReference type="RefSeq" id="WP_081083633.1">
    <property type="nucleotide sequence ID" value="NZ_CCYY01000020.1"/>
</dbReference>
<feature type="transmembrane region" description="Helical" evidence="1">
    <location>
        <begin position="92"/>
        <end position="110"/>
    </location>
</feature>
<feature type="transmembrane region" description="Helical" evidence="1">
    <location>
        <begin position="68"/>
        <end position="86"/>
    </location>
</feature>
<sequence length="127" mass="13777">MTAAEGFSVLGVVTVAGTILVGLIWGITAWYQKGAKARRNTWVGFRLRPLFESDEAWRVGHQVAFKQFCLNALSIWIPSVVLLLIIKSAPVPIGIILIVLFVAQFIWLLVAARMAAHAAAGVGHPES</sequence>
<dbReference type="AlphaFoldDB" id="A7XC65"/>
<keyword evidence="1" id="KW-0472">Membrane</keyword>
<dbReference type="EMBL" id="AY587566">
    <property type="protein sequence ID" value="ABU97165.1"/>
    <property type="molecule type" value="Genomic_DNA"/>
</dbReference>
<evidence type="ECO:0000313" key="2">
    <source>
        <dbReference type="EMBL" id="ABU97165.1"/>
    </source>
</evidence>
<feature type="transmembrane region" description="Helical" evidence="1">
    <location>
        <begin position="6"/>
        <end position="31"/>
    </location>
</feature>
<keyword evidence="1" id="KW-0812">Transmembrane</keyword>
<dbReference type="Pfam" id="PF13630">
    <property type="entry name" value="SdpI"/>
    <property type="match status" value="1"/>
</dbReference>
<accession>A7XC65</accession>
<evidence type="ECO:0000256" key="1">
    <source>
        <dbReference type="SAM" id="Phobius"/>
    </source>
</evidence>
<reference evidence="2" key="1">
    <citation type="journal article" date="2004" name="Appl. Environ. Microbiol.">
        <title>Molecular and genetic characterization of propionicin F, a bacteriocin from Propionibacterium freudenreichii.</title>
        <authorList>
            <person name="Brede D.A."/>
            <person name="Faye T."/>
            <person name="Johnsborg O."/>
            <person name="Oedegaard I."/>
            <person name="Nes I.F."/>
            <person name="Holo H."/>
        </authorList>
    </citation>
    <scope>NUCLEOTIDE SEQUENCE</scope>
    <source>
        <strain evidence="2">LMGT 2946</strain>
    </source>
</reference>
<protein>
    <submittedName>
        <fullName evidence="2">Immunity protein</fullName>
    </submittedName>
</protein>
<name>A7XC65_9ACTN</name>
<organism evidence="2">
    <name type="scientific">Propionibacterium freudenreichii</name>
    <dbReference type="NCBI Taxonomy" id="1744"/>
    <lineage>
        <taxon>Bacteria</taxon>
        <taxon>Bacillati</taxon>
        <taxon>Actinomycetota</taxon>
        <taxon>Actinomycetes</taxon>
        <taxon>Propionibacteriales</taxon>
        <taxon>Propionibacteriaceae</taxon>
        <taxon>Propionibacterium</taxon>
    </lineage>
</organism>
<keyword evidence="1" id="KW-1133">Transmembrane helix</keyword>
<dbReference type="InterPro" id="IPR025962">
    <property type="entry name" value="SdpI/YhfL"/>
</dbReference>
<gene>
    <name evidence="2" type="primary">pcfI</name>
</gene>